<keyword evidence="1" id="KW-0479">Metal-binding</keyword>
<dbReference type="Pfam" id="PF14864">
    <property type="entry name" value="Alkyl_sulf_C"/>
    <property type="match status" value="1"/>
</dbReference>
<dbReference type="PANTHER" id="PTHR43223">
    <property type="entry name" value="ALKYL/ARYL-SULFATASE"/>
    <property type="match status" value="1"/>
</dbReference>
<dbReference type="Pfam" id="PF14863">
    <property type="entry name" value="Alkyl_sulf_dimr"/>
    <property type="match status" value="1"/>
</dbReference>
<dbReference type="InterPro" id="IPR001279">
    <property type="entry name" value="Metallo-B-lactamas"/>
</dbReference>
<dbReference type="InterPro" id="IPR036527">
    <property type="entry name" value="SCP2_sterol-bd_dom_sf"/>
</dbReference>
<feature type="domain" description="Metallo-beta-lactamase" evidence="6">
    <location>
        <begin position="118"/>
        <end position="340"/>
    </location>
</feature>
<dbReference type="SUPFAM" id="SSF56281">
    <property type="entry name" value="Metallo-hydrolase/oxidoreductase"/>
    <property type="match status" value="1"/>
</dbReference>
<dbReference type="AlphaFoldDB" id="A0A255YQ36"/>
<evidence type="ECO:0000313" key="8">
    <source>
        <dbReference type="Proteomes" id="UP000216991"/>
    </source>
</evidence>
<sequence>MTPHLIALLLASAASAAPPPPTASPQTQADNAALAATLNWADTQDFDFAGRGFLGSIADGKIRDAKGAVLRDLNDEAQFSGPAPATVNPSLWRNASLLARHGLFEVADGIWQVRGFDLANMTIIRGTTGWIIIDPLTGAEAATAAISLVNEKLGKRPVVAVIYTHSHVDHFGGVLGVVNPADVAAGKVAIIAPEGFLEHAVSENVIAGPAMLRRASYMFGALLPRGATGHVSSGLGPMGTPGTYGLIPPTDSIKTTGETRTIDGVEIVFQVTPNTEAPAEMNFYLPAWNALCLAENANGAMHNLLTPRGALVRDAKGWADYLIEARRRWGGSANVLFTSHFWPRWGKDQISDYLLRHAQAYAFVHNESVRLMNQGLNAVEIGEAIKLPEPLGKAWFNRPNYGSLKFNARAVYQRYLGAFDGDPANLDPLPRADLSARLVAQMGGAKKVLAAGKAAAAKGDDRWAATLLSTLVRAAPDTPGAKAALAGVYRQLAFRAEASPWRDFYLTGAQELEQGIKPSTQAAAAGIAANLSVTNLLDSMAVRLVPERAITPMTIAFEIPDARERHLVTIGNGVMLHEKGVDDAAQATLVVPRRALIGLIGGAVKAPELMAAGQLQIKGDLAVLQRFMTLFQPPRPDFPLVAP</sequence>
<evidence type="ECO:0000256" key="1">
    <source>
        <dbReference type="ARBA" id="ARBA00022723"/>
    </source>
</evidence>
<dbReference type="Proteomes" id="UP000216991">
    <property type="component" value="Unassembled WGS sequence"/>
</dbReference>
<accession>A0A255YQ36</accession>
<keyword evidence="2" id="KW-0378">Hydrolase</keyword>
<dbReference type="GO" id="GO:0018909">
    <property type="term" value="P:dodecyl sulfate metabolic process"/>
    <property type="evidence" value="ECO:0007669"/>
    <property type="project" value="InterPro"/>
</dbReference>
<dbReference type="CDD" id="cd07710">
    <property type="entry name" value="arylsulfatase_Sdsa1-like_MBL-fold"/>
    <property type="match status" value="1"/>
</dbReference>
<keyword evidence="8" id="KW-1185">Reference proteome</keyword>
<dbReference type="Gene3D" id="3.30.1050.10">
    <property type="entry name" value="SCP2 sterol-binding domain"/>
    <property type="match status" value="1"/>
</dbReference>
<dbReference type="GO" id="GO:0046983">
    <property type="term" value="F:protein dimerization activity"/>
    <property type="evidence" value="ECO:0007669"/>
    <property type="project" value="InterPro"/>
</dbReference>
<dbReference type="Gene3D" id="3.60.15.30">
    <property type="entry name" value="Metallo-beta-lactamase domain"/>
    <property type="match status" value="1"/>
</dbReference>
<evidence type="ECO:0000256" key="3">
    <source>
        <dbReference type="ARBA" id="ARBA00022833"/>
    </source>
</evidence>
<proteinExistence type="inferred from homology"/>
<dbReference type="InterPro" id="IPR029228">
    <property type="entry name" value="Alkyl_sulf_dimr"/>
</dbReference>
<dbReference type="InterPro" id="IPR044097">
    <property type="entry name" value="Bds1/SdsA1_MBL-fold"/>
</dbReference>
<dbReference type="RefSeq" id="WP_094472911.1">
    <property type="nucleotide sequence ID" value="NZ_NOXT01000086.1"/>
</dbReference>
<dbReference type="Pfam" id="PF00753">
    <property type="entry name" value="Lactamase_B"/>
    <property type="match status" value="1"/>
</dbReference>
<dbReference type="GO" id="GO:0018741">
    <property type="term" value="F:linear primary-alkylsulfatase activity"/>
    <property type="evidence" value="ECO:0007669"/>
    <property type="project" value="InterPro"/>
</dbReference>
<dbReference type="InterPro" id="IPR038536">
    <property type="entry name" value="Alkyl/aryl-sulf_dimr_sf"/>
</dbReference>
<reference evidence="7 8" key="1">
    <citation type="submission" date="2017-07" db="EMBL/GenBank/DDBJ databases">
        <title>Sandarakinorhabdus cyanobacteriorum sp. nov., a novel bacterium isolated from cyanobacterial aggregates in a eutrophic lake.</title>
        <authorList>
            <person name="Cai H."/>
        </authorList>
    </citation>
    <scope>NUCLEOTIDE SEQUENCE [LARGE SCALE GENOMIC DNA]</scope>
    <source>
        <strain evidence="7 8">TH057</strain>
    </source>
</reference>
<dbReference type="EMBL" id="NOXT01000086">
    <property type="protein sequence ID" value="OYQ31319.1"/>
    <property type="molecule type" value="Genomic_DNA"/>
</dbReference>
<evidence type="ECO:0000256" key="2">
    <source>
        <dbReference type="ARBA" id="ARBA00022801"/>
    </source>
</evidence>
<dbReference type="OrthoDB" id="9815874at2"/>
<evidence type="ECO:0000256" key="4">
    <source>
        <dbReference type="ARBA" id="ARBA00033751"/>
    </source>
</evidence>
<name>A0A255YQ36_9SPHN</name>
<comment type="caution">
    <text evidence="7">The sequence shown here is derived from an EMBL/GenBank/DDBJ whole genome shotgun (WGS) entry which is preliminary data.</text>
</comment>
<feature type="signal peptide" evidence="5">
    <location>
        <begin position="1"/>
        <end position="16"/>
    </location>
</feature>
<keyword evidence="3" id="KW-0862">Zinc</keyword>
<dbReference type="SUPFAM" id="SSF55718">
    <property type="entry name" value="SCP-like"/>
    <property type="match status" value="1"/>
</dbReference>
<protein>
    <submittedName>
        <fullName evidence="7">Alkyl/aryl-sulfatase</fullName>
    </submittedName>
</protein>
<dbReference type="FunFam" id="3.60.15.30:FF:000001">
    <property type="entry name" value="Alkyl/aryl-sulfatase BDS1"/>
    <property type="match status" value="1"/>
</dbReference>
<dbReference type="InterPro" id="IPR052195">
    <property type="entry name" value="Bact_Alkyl/Aryl-Sulfatase"/>
</dbReference>
<organism evidence="7 8">
    <name type="scientific">Sandarakinorhabdus cyanobacteriorum</name>
    <dbReference type="NCBI Taxonomy" id="1981098"/>
    <lineage>
        <taxon>Bacteria</taxon>
        <taxon>Pseudomonadati</taxon>
        <taxon>Pseudomonadota</taxon>
        <taxon>Alphaproteobacteria</taxon>
        <taxon>Sphingomonadales</taxon>
        <taxon>Sphingosinicellaceae</taxon>
        <taxon>Sandarakinorhabdus</taxon>
    </lineage>
</organism>
<dbReference type="InterPro" id="IPR029229">
    <property type="entry name" value="Alkyl_sulf_C"/>
</dbReference>
<evidence type="ECO:0000256" key="5">
    <source>
        <dbReference type="SAM" id="SignalP"/>
    </source>
</evidence>
<gene>
    <name evidence="7" type="ORF">CHU93_04250</name>
</gene>
<keyword evidence="5" id="KW-0732">Signal</keyword>
<feature type="chain" id="PRO_5012852624" evidence="5">
    <location>
        <begin position="17"/>
        <end position="643"/>
    </location>
</feature>
<evidence type="ECO:0000313" key="7">
    <source>
        <dbReference type="EMBL" id="OYQ31319.1"/>
    </source>
</evidence>
<dbReference type="GO" id="GO:0046872">
    <property type="term" value="F:metal ion binding"/>
    <property type="evidence" value="ECO:0007669"/>
    <property type="project" value="UniProtKB-KW"/>
</dbReference>
<dbReference type="InterPro" id="IPR036866">
    <property type="entry name" value="RibonucZ/Hydroxyglut_hydro"/>
</dbReference>
<comment type="similarity">
    <text evidence="4">Belongs to the metallo-beta-lactamase superfamily. Type III sulfatase family.</text>
</comment>
<dbReference type="Gene3D" id="1.25.40.880">
    <property type="entry name" value="Alkyl sulfatase, dimerisation domain"/>
    <property type="match status" value="1"/>
</dbReference>
<dbReference type="SMART" id="SM00849">
    <property type="entry name" value="Lactamase_B"/>
    <property type="match status" value="1"/>
</dbReference>
<evidence type="ECO:0000259" key="6">
    <source>
        <dbReference type="SMART" id="SM00849"/>
    </source>
</evidence>
<dbReference type="PANTHER" id="PTHR43223:SF1">
    <property type="entry name" value="ALKYL_ARYL-SULFATASE BDS1"/>
    <property type="match status" value="1"/>
</dbReference>